<dbReference type="InterPro" id="IPR006146">
    <property type="entry name" value="5'-Nucleotdase_CS"/>
</dbReference>
<evidence type="ECO:0000259" key="5">
    <source>
        <dbReference type="Pfam" id="PF02872"/>
    </source>
</evidence>
<evidence type="ECO:0000313" key="7">
    <source>
        <dbReference type="Proteomes" id="UP000048949"/>
    </source>
</evidence>
<dbReference type="PANTHER" id="PTHR11575:SF6">
    <property type="entry name" value="2',3'-CYCLIC-NUCLEOTIDE 2'-PHOSPHODIESTERASE_3'-NUCLEOTIDASE"/>
    <property type="match status" value="1"/>
</dbReference>
<dbReference type="SUPFAM" id="SSF56300">
    <property type="entry name" value="Metallo-dependent phosphatases"/>
    <property type="match status" value="1"/>
</dbReference>
<dbReference type="PANTHER" id="PTHR11575">
    <property type="entry name" value="5'-NUCLEOTIDASE-RELATED"/>
    <property type="match status" value="1"/>
</dbReference>
<dbReference type="Gene3D" id="3.90.780.10">
    <property type="entry name" value="5'-Nucleotidase, C-terminal domain"/>
    <property type="match status" value="1"/>
</dbReference>
<keyword evidence="3 6" id="KW-0378">Hydrolase</keyword>
<dbReference type="InterPro" id="IPR006179">
    <property type="entry name" value="5_nucleotidase/apyrase"/>
</dbReference>
<dbReference type="SUPFAM" id="SSF55816">
    <property type="entry name" value="5'-nucleotidase (syn. UDP-sugar hydrolase), C-terminal domain"/>
    <property type="match status" value="1"/>
</dbReference>
<protein>
    <submittedName>
        <fullName evidence="6">2',3'-cyclic-nucleotide 2'-phosphodiesterase/3'-nucleotidase</fullName>
        <ecNumber evidence="6">3.1.3.6</ecNumber>
    </submittedName>
</protein>
<dbReference type="STRING" id="282199.GCA_001049735_01510"/>
<dbReference type="GO" id="GO:0000166">
    <property type="term" value="F:nucleotide binding"/>
    <property type="evidence" value="ECO:0007669"/>
    <property type="project" value="UniProtKB-KW"/>
</dbReference>
<dbReference type="Gene3D" id="3.60.21.10">
    <property type="match status" value="1"/>
</dbReference>
<dbReference type="GO" id="GO:0009166">
    <property type="term" value="P:nucleotide catabolic process"/>
    <property type="evidence" value="ECO:0007669"/>
    <property type="project" value="InterPro"/>
</dbReference>
<keyword evidence="3" id="KW-0547">Nucleotide-binding</keyword>
<sequence>MSARASNSTTLVVLATSDLHGALTPKDSAQGSLANLSSVIAYERAKVAVSDDQVLLLDNGDALQGSDVMDWCATPDGLRAKHPVIAAFAELKYDAITLGNHEFDYGMTALSQRIGEATQPVVSCNIAGVDQVVPWTILKRDVTLPSGKTEELRIGITGVCPPETAQWNAARLPETVQFTPIMPALERSCTELRTAGADVVICLAHIGITADDTPCVRPDGSHINKNDTTFEVLSMSSLDAVILGHTHVSFKTDANAKIPAVLPAAHGAELGKLTLDLSHDGKSWQVGKTGAATLPAAAQPQKLITPALNSARQQAQDWLDEPIGQSEISFNSALALTMPTPLSNLLGDALIAAAAPFGKGFPVLATVPMLRTGGRTNALNYTHIAAGTLRRRDLIAAYPFQSSLQLVQTTAQALRDDLRKGARIYGDLTQQTQLFNTDVPRFTANIVHGATYQIHLDAAPDATNRVSPLKIQGITLANDTPLLVATDDYRVQTGQITGTVCEGPEMSLRQTLEAYLTHTTPTQASHDALRPEAWHLEAAKGSNATFNAPRDTPLPANIRPTACQSRTHPQLTTLEMMF</sequence>
<evidence type="ECO:0000313" key="6">
    <source>
        <dbReference type="EMBL" id="CRK75464.1"/>
    </source>
</evidence>
<reference evidence="6 7" key="1">
    <citation type="submission" date="2015-04" db="EMBL/GenBank/DDBJ databases">
        <authorList>
            <person name="Syromyatnikov M.Y."/>
            <person name="Popov V.N."/>
        </authorList>
    </citation>
    <scope>NUCLEOTIDE SEQUENCE [LARGE SCALE GENOMIC DNA]</scope>
    <source>
        <strain evidence="6 7">CECT 5292</strain>
    </source>
</reference>
<feature type="domain" description="5'-Nucleotidase C-terminal" evidence="5">
    <location>
        <begin position="376"/>
        <end position="493"/>
    </location>
</feature>
<dbReference type="EMBL" id="CVQV01000006">
    <property type="protein sequence ID" value="CRK75464.1"/>
    <property type="molecule type" value="Genomic_DNA"/>
</dbReference>
<dbReference type="GO" id="GO:0008254">
    <property type="term" value="F:3'-nucleotidase activity"/>
    <property type="evidence" value="ECO:0007669"/>
    <property type="project" value="UniProtKB-EC"/>
</dbReference>
<dbReference type="PROSITE" id="PS00786">
    <property type="entry name" value="5_NUCLEOTIDASE_2"/>
    <property type="match status" value="1"/>
</dbReference>
<keyword evidence="2" id="KW-0732">Signal</keyword>
<organism evidence="6 7">
    <name type="scientific">Nereida ignava</name>
    <dbReference type="NCBI Taxonomy" id="282199"/>
    <lineage>
        <taxon>Bacteria</taxon>
        <taxon>Pseudomonadati</taxon>
        <taxon>Pseudomonadota</taxon>
        <taxon>Alphaproteobacteria</taxon>
        <taxon>Rhodobacterales</taxon>
        <taxon>Roseobacteraceae</taxon>
        <taxon>Nereida</taxon>
    </lineage>
</organism>
<name>A0A0U1NL73_9RHOB</name>
<evidence type="ECO:0000256" key="3">
    <source>
        <dbReference type="RuleBase" id="RU362119"/>
    </source>
</evidence>
<dbReference type="OrthoDB" id="9803927at2"/>
<dbReference type="InterPro" id="IPR029052">
    <property type="entry name" value="Metallo-depent_PP-like"/>
</dbReference>
<dbReference type="InterPro" id="IPR008334">
    <property type="entry name" value="5'-Nucleotdase_C"/>
</dbReference>
<dbReference type="PRINTS" id="PR01607">
    <property type="entry name" value="APYRASEFAMLY"/>
</dbReference>
<dbReference type="GO" id="GO:0030288">
    <property type="term" value="C:outer membrane-bounded periplasmic space"/>
    <property type="evidence" value="ECO:0007669"/>
    <property type="project" value="TreeGrafter"/>
</dbReference>
<dbReference type="Proteomes" id="UP000048949">
    <property type="component" value="Unassembled WGS sequence"/>
</dbReference>
<evidence type="ECO:0000256" key="2">
    <source>
        <dbReference type="ARBA" id="ARBA00022729"/>
    </source>
</evidence>
<dbReference type="Pfam" id="PF00149">
    <property type="entry name" value="Metallophos"/>
    <property type="match status" value="1"/>
</dbReference>
<dbReference type="GO" id="GO:0046872">
    <property type="term" value="F:metal ion binding"/>
    <property type="evidence" value="ECO:0007669"/>
    <property type="project" value="InterPro"/>
</dbReference>
<gene>
    <name evidence="6" type="primary">cpdB</name>
    <name evidence="6" type="ORF">NIG5292_01511</name>
</gene>
<dbReference type="InterPro" id="IPR036907">
    <property type="entry name" value="5'-Nucleotdase_C_sf"/>
</dbReference>
<keyword evidence="7" id="KW-1185">Reference proteome</keyword>
<dbReference type="AlphaFoldDB" id="A0A0U1NL73"/>
<dbReference type="InterPro" id="IPR004843">
    <property type="entry name" value="Calcineurin-like_PHP"/>
</dbReference>
<accession>A0A0U1NL73</accession>
<proteinExistence type="inferred from homology"/>
<dbReference type="Pfam" id="PF02872">
    <property type="entry name" value="5_nucleotid_C"/>
    <property type="match status" value="1"/>
</dbReference>
<feature type="domain" description="Calcineurin-like phosphoesterase" evidence="4">
    <location>
        <begin position="13"/>
        <end position="248"/>
    </location>
</feature>
<dbReference type="EC" id="3.1.3.6" evidence="6"/>
<evidence type="ECO:0000256" key="1">
    <source>
        <dbReference type="ARBA" id="ARBA00006654"/>
    </source>
</evidence>
<evidence type="ECO:0000259" key="4">
    <source>
        <dbReference type="Pfam" id="PF00149"/>
    </source>
</evidence>
<comment type="similarity">
    <text evidence="1 3">Belongs to the 5'-nucleotidase family.</text>
</comment>
<dbReference type="RefSeq" id="WP_048598887.1">
    <property type="nucleotide sequence ID" value="NZ_CBFHGK010000005.1"/>
</dbReference>